<feature type="compositionally biased region" description="Polar residues" evidence="1">
    <location>
        <begin position="534"/>
        <end position="566"/>
    </location>
</feature>
<feature type="region of interest" description="Disordered" evidence="1">
    <location>
        <begin position="1"/>
        <end position="82"/>
    </location>
</feature>
<organism evidence="2 3">
    <name type="scientific">Fonsecaea pedrosoi CBS 271.37</name>
    <dbReference type="NCBI Taxonomy" id="1442368"/>
    <lineage>
        <taxon>Eukaryota</taxon>
        <taxon>Fungi</taxon>
        <taxon>Dikarya</taxon>
        <taxon>Ascomycota</taxon>
        <taxon>Pezizomycotina</taxon>
        <taxon>Eurotiomycetes</taxon>
        <taxon>Chaetothyriomycetidae</taxon>
        <taxon>Chaetothyriales</taxon>
        <taxon>Herpotrichiellaceae</taxon>
        <taxon>Fonsecaea</taxon>
    </lineage>
</organism>
<evidence type="ECO:0000313" key="2">
    <source>
        <dbReference type="EMBL" id="KIW76856.1"/>
    </source>
</evidence>
<feature type="compositionally biased region" description="Polar residues" evidence="1">
    <location>
        <begin position="71"/>
        <end position="80"/>
    </location>
</feature>
<feature type="compositionally biased region" description="Low complexity" evidence="1">
    <location>
        <begin position="8"/>
        <end position="27"/>
    </location>
</feature>
<dbReference type="EMBL" id="KN846974">
    <property type="protein sequence ID" value="KIW76856.1"/>
    <property type="molecule type" value="Genomic_DNA"/>
</dbReference>
<feature type="region of interest" description="Disordered" evidence="1">
    <location>
        <begin position="523"/>
        <end position="649"/>
    </location>
</feature>
<evidence type="ECO:0000256" key="1">
    <source>
        <dbReference type="SAM" id="MobiDB-lite"/>
    </source>
</evidence>
<keyword evidence="3" id="KW-1185">Reference proteome</keyword>
<dbReference type="HOGENOM" id="CLU_403862_0_0_1"/>
<sequence length="681" mass="75483">MPGPTTPAPTQTPATKPASTMPVSTMPPSTPPAPTKVAATKAAKTSTPRKTAKRSASANEKETPKRARLTRGNTGDSATVTPEVLPDASAEDQTGILNRNNGLCLHCEAYNEVAKDMWQSTADTCGGGQQAKGQTPGEACQTCQEKGLPCSFEDARIDEGESNTGKQYERAKRLAKRELALLKKVEDMQTELNKLNDDADEDVLMNRRYGDTLRKTKQEAMKSAMVEVDKYKADKIMAIDAELHEHRISTSARFTIDLEKQNAAMKATWEAKINTEMQAERSKRMQQLSDDMEQQRKVTLQDEKDLLASRKKKEADLDTEFSLKREQRELDLQKLMSSKETQLMTEFDTKRVQQNLDLEKWKHTEMTAINECVEKERAKRFAAVTQELNGLIVSVKAREVEVMHGVQKQFETWKNQYALQLRNVFESSKALMKAEVNAEVLSQVENLRGTITAEVNNKSHIEKLSKGVNNMMAQMATQEESHKTQMAEMRSQMENQIQLNTPVSATLGEGNDGFSTQQVPHATFDMYPGLHPRQVNSSTFTEASLPTKAPTNESTSAQYGSSSTTGDEGVSSDVVPSNSTPTNAAAKGSPTPTSSGTDSQEQQSMSSGGVSHNAAPYPNYPVNNGVAGQSPYPLWVPNPQAPWSSPLSTSYNYQQQYYGQSQYYDQYQYYGHPQYHPGPQQ</sequence>
<dbReference type="AlphaFoldDB" id="A0A0D2DGP2"/>
<gene>
    <name evidence="2" type="ORF">Z517_09300</name>
</gene>
<reference evidence="2 3" key="1">
    <citation type="submission" date="2015-01" db="EMBL/GenBank/DDBJ databases">
        <title>The Genome Sequence of Fonsecaea pedrosoi CBS 271.37.</title>
        <authorList>
            <consortium name="The Broad Institute Genomics Platform"/>
            <person name="Cuomo C."/>
            <person name="de Hoog S."/>
            <person name="Gorbushina A."/>
            <person name="Stielow B."/>
            <person name="Teixiera M."/>
            <person name="Abouelleil A."/>
            <person name="Chapman S.B."/>
            <person name="Priest M."/>
            <person name="Young S.K."/>
            <person name="Wortman J."/>
            <person name="Nusbaum C."/>
            <person name="Birren B."/>
        </authorList>
    </citation>
    <scope>NUCLEOTIDE SEQUENCE [LARGE SCALE GENOMIC DNA]</scope>
    <source>
        <strain evidence="2 3">CBS 271.37</strain>
    </source>
</reference>
<feature type="compositionally biased region" description="Polar residues" evidence="1">
    <location>
        <begin position="574"/>
        <end position="583"/>
    </location>
</feature>
<feature type="compositionally biased region" description="Low complexity" evidence="1">
    <location>
        <begin position="588"/>
        <end position="597"/>
    </location>
</feature>
<dbReference type="GeneID" id="25308790"/>
<accession>A0A0D2DGP2</accession>
<feature type="compositionally biased region" description="Polar residues" evidence="1">
    <location>
        <begin position="598"/>
        <end position="610"/>
    </location>
</feature>
<dbReference type="VEuPathDB" id="FungiDB:Z517_09300"/>
<proteinExistence type="predicted"/>
<evidence type="ECO:0000313" key="3">
    <source>
        <dbReference type="Proteomes" id="UP000053029"/>
    </source>
</evidence>
<feature type="compositionally biased region" description="Low complexity" evidence="1">
    <location>
        <begin position="35"/>
        <end position="49"/>
    </location>
</feature>
<protein>
    <submittedName>
        <fullName evidence="2">Unplaced genomic scaffold supercont1.6, whole genome shotgun sequence</fullName>
    </submittedName>
</protein>
<dbReference type="RefSeq" id="XP_013280664.1">
    <property type="nucleotide sequence ID" value="XM_013425210.1"/>
</dbReference>
<name>A0A0D2DGP2_9EURO</name>
<dbReference type="Proteomes" id="UP000053029">
    <property type="component" value="Unassembled WGS sequence"/>
</dbReference>
<feature type="compositionally biased region" description="Low complexity" evidence="1">
    <location>
        <begin position="613"/>
        <end position="627"/>
    </location>
</feature>